<keyword evidence="7" id="KW-1185">Reference proteome</keyword>
<dbReference type="PANTHER" id="PTHR13547:SF7">
    <property type="entry name" value="RIBONUCLEASE P"/>
    <property type="match status" value="1"/>
</dbReference>
<keyword evidence="3" id="KW-0378">Hydrolase</keyword>
<reference evidence="7" key="1">
    <citation type="journal article" date="2020" name="Nat. Commun.">
        <title>Genome sequence of the cluster root forming white lupin.</title>
        <authorList>
            <person name="Hufnagel B."/>
            <person name="Marques A."/>
            <person name="Soriano A."/>
            <person name="Marques L."/>
            <person name="Divol F."/>
            <person name="Doumas P."/>
            <person name="Sallet E."/>
            <person name="Mancinotti D."/>
            <person name="Carrere S."/>
            <person name="Marande W."/>
            <person name="Arribat S."/>
            <person name="Keller J."/>
            <person name="Huneau C."/>
            <person name="Blein T."/>
            <person name="Aime D."/>
            <person name="Laguerre M."/>
            <person name="Taylor J."/>
            <person name="Schubert V."/>
            <person name="Nelson M."/>
            <person name="Geu-Flores F."/>
            <person name="Crespi M."/>
            <person name="Gallardo-Guerrero K."/>
            <person name="Delaux P.-M."/>
            <person name="Salse J."/>
            <person name="Berges H."/>
            <person name="Guyot R."/>
            <person name="Gouzy J."/>
            <person name="Peret B."/>
        </authorList>
    </citation>
    <scope>NUCLEOTIDE SEQUENCE [LARGE SCALE GENOMIC DNA]</scope>
    <source>
        <strain evidence="7">cv. Amiga</strain>
    </source>
</reference>
<dbReference type="PANTHER" id="PTHR13547">
    <property type="match status" value="1"/>
</dbReference>
<evidence type="ECO:0000256" key="3">
    <source>
        <dbReference type="ARBA" id="ARBA00022801"/>
    </source>
</evidence>
<evidence type="ECO:0000313" key="7">
    <source>
        <dbReference type="Proteomes" id="UP000447434"/>
    </source>
</evidence>
<dbReference type="OrthoDB" id="1424506at2759"/>
<comment type="caution">
    <text evidence="6">The sequence shown here is derived from an EMBL/GenBank/DDBJ whole genome shotgun (WGS) entry which is preliminary data.</text>
</comment>
<evidence type="ECO:0000259" key="5">
    <source>
        <dbReference type="Pfam" id="PF16953"/>
    </source>
</evidence>
<evidence type="ECO:0000256" key="4">
    <source>
        <dbReference type="ARBA" id="ARBA00022833"/>
    </source>
</evidence>
<evidence type="ECO:0000313" key="6">
    <source>
        <dbReference type="EMBL" id="KAE9597591.1"/>
    </source>
</evidence>
<dbReference type="Pfam" id="PF16953">
    <property type="entry name" value="PRORP"/>
    <property type="match status" value="1"/>
</dbReference>
<evidence type="ECO:0000256" key="1">
    <source>
        <dbReference type="ARBA" id="ARBA00007626"/>
    </source>
</evidence>
<dbReference type="AlphaFoldDB" id="A0A6A4P7K6"/>
<dbReference type="InterPro" id="IPR031595">
    <property type="entry name" value="PRORP_C"/>
</dbReference>
<name>A0A6A4P7K6_LUPAL</name>
<protein>
    <submittedName>
        <fullName evidence="6">Putative ribonuclease P</fullName>
    </submittedName>
</protein>
<organism evidence="6 7">
    <name type="scientific">Lupinus albus</name>
    <name type="common">White lupine</name>
    <name type="synonym">Lupinus termis</name>
    <dbReference type="NCBI Taxonomy" id="3870"/>
    <lineage>
        <taxon>Eukaryota</taxon>
        <taxon>Viridiplantae</taxon>
        <taxon>Streptophyta</taxon>
        <taxon>Embryophyta</taxon>
        <taxon>Tracheophyta</taxon>
        <taxon>Spermatophyta</taxon>
        <taxon>Magnoliopsida</taxon>
        <taxon>eudicotyledons</taxon>
        <taxon>Gunneridae</taxon>
        <taxon>Pentapetalae</taxon>
        <taxon>rosids</taxon>
        <taxon>fabids</taxon>
        <taxon>Fabales</taxon>
        <taxon>Fabaceae</taxon>
        <taxon>Papilionoideae</taxon>
        <taxon>50 kb inversion clade</taxon>
        <taxon>genistoids sensu lato</taxon>
        <taxon>core genistoids</taxon>
        <taxon>Genisteae</taxon>
        <taxon>Lupinus</taxon>
    </lineage>
</organism>
<dbReference type="GO" id="GO:0046872">
    <property type="term" value="F:metal ion binding"/>
    <property type="evidence" value="ECO:0007669"/>
    <property type="project" value="UniProtKB-KW"/>
</dbReference>
<evidence type="ECO:0000256" key="2">
    <source>
        <dbReference type="ARBA" id="ARBA00022723"/>
    </source>
</evidence>
<proteinExistence type="inferred from homology"/>
<sequence length="134" mass="15736">MNRALIDRWNNADALYATPTGSNDDWYWLYVAIKFKCLIVTNDEMRDHLFQLLGNDFFPKWKERHQVHFSFTDTGPEFHMPPPCSVVIQESEEGHWHIPIESEHNYESERRWLCVTRGKAAMIGQDFSASEGKC</sequence>
<dbReference type="Proteomes" id="UP000447434">
    <property type="component" value="Chromosome 16"/>
</dbReference>
<gene>
    <name evidence="6" type="ORF">Lalb_Chr16g0388141</name>
</gene>
<accession>A0A6A4P7K6</accession>
<dbReference type="EMBL" id="WOCE01000016">
    <property type="protein sequence ID" value="KAE9597591.1"/>
    <property type="molecule type" value="Genomic_DNA"/>
</dbReference>
<dbReference type="GO" id="GO:0001682">
    <property type="term" value="P:tRNA 5'-leader removal"/>
    <property type="evidence" value="ECO:0007669"/>
    <property type="project" value="TreeGrafter"/>
</dbReference>
<keyword evidence="2" id="KW-0479">Metal-binding</keyword>
<dbReference type="Gene3D" id="3.40.50.11980">
    <property type="match status" value="1"/>
</dbReference>
<feature type="domain" description="PRORP" evidence="5">
    <location>
        <begin position="2"/>
        <end position="114"/>
    </location>
</feature>
<keyword evidence="4" id="KW-0862">Zinc</keyword>
<comment type="similarity">
    <text evidence="1">Belongs to the PPR family. P subfamily.</text>
</comment>
<dbReference type="GO" id="GO:0004526">
    <property type="term" value="F:ribonuclease P activity"/>
    <property type="evidence" value="ECO:0007669"/>
    <property type="project" value="TreeGrafter"/>
</dbReference>